<feature type="region of interest" description="Disordered" evidence="2">
    <location>
        <begin position="696"/>
        <end position="719"/>
    </location>
</feature>
<feature type="compositionally biased region" description="Basic and acidic residues" evidence="2">
    <location>
        <begin position="323"/>
        <end position="332"/>
    </location>
</feature>
<sequence length="1050" mass="117474">MPPLPKDATPHRLEIRNANPWPKCTPKPDLVLSTQIQTIPILHCQIQVLSPAPCENPSKALEDHRSDLTIRVPSLAKRGRHELSEAVEDAGSEALVILMVMKMEAELQKVTTEAGIATVKAAVSVKNVCQANVTAVQVMAQMEQSKEGELQERIAREAHEKHLQELEYVVAQTREEVTEEVEQSKEKAHKERVAWEAHEKQLRELESVLAVARTNQDRPGMGMREAPVDPALSLSYLSGSRAGEPGPTARRGREDMDMTSGEAQGRSLGARSSTVELQPGAIQLDEDIKMAGDEHKHDTDNKGGGPAKPFDQKPTAEGNCPRHGNDSNKTLDGHGGAPPSSATQTLDMHTIVAQLESMKAMWAMNTQLIMELQQEYTRRRPLHQGPMVFKQPPGIEHDLQVINIEHATYEEVESFDLVGEPKPTLQGMQVYWSNLKVKYPDIINSIAQETVVCDMYFDHLTRLKKALILFEQRAGEQEEEHEERIIQQLNAKLCCQCSNTRRTMMYENHLEICKANSKLDDSQADKAWLSIQGIVTVLKAGGMSLDEKDSMPMEIIELGIQGTNALGKEGGLVVEGQYRESQQHPPDSRRPIKGVAHHCFGGHHSLATTFDTQCLAPEGSLCSCPSMNQGMNGQQIAITFSQDILQDIKRRGSVGLLECMAPVGLPPLIIQTPAVKSLQLQHKEASVPGKANLTVTYEKSDGRTQGNVPKQKRNRSSHQVERNLLRARAKHHNHILSQEVEVLKSSSQTLDAKELPFNGTGWAGKPFNRAHSSILKKAWHSSTLGLLLTGFYHITFSKEGQLPTYNMAAFMDKAQKFVAACTPFMNKDAGTNVRGNHWFCIVGHNLQNKSVPALTAWHHIPQNADAVRKYFAKGTMLWHVFQVATSIVKYEFLGIFQRYKECSDYMQSHFGIEPMFGCFFNFCINMSWPGYFKDDEKCWLVLWEEKLLLQLPPSVFLAYPSSLFYHFNLDLNGNEKPSSKHSSPLNNPWEEGEEQGSCIWFLQATMFQTSELDIPTMKAGRAAGMDVHCDYESLIDSGNFFWEQDEPEAE</sequence>
<keyword evidence="4" id="KW-1185">Reference proteome</keyword>
<reference evidence="4" key="1">
    <citation type="journal article" date="2017" name="Nat. Ecol. Evol.">
        <title>Genome expansion and lineage-specific genetic innovations in the forest pathogenic fungi Armillaria.</title>
        <authorList>
            <person name="Sipos G."/>
            <person name="Prasanna A.N."/>
            <person name="Walter M.C."/>
            <person name="O'Connor E."/>
            <person name="Balint B."/>
            <person name="Krizsan K."/>
            <person name="Kiss B."/>
            <person name="Hess J."/>
            <person name="Varga T."/>
            <person name="Slot J."/>
            <person name="Riley R."/>
            <person name="Boka B."/>
            <person name="Rigling D."/>
            <person name="Barry K."/>
            <person name="Lee J."/>
            <person name="Mihaltcheva S."/>
            <person name="LaButti K."/>
            <person name="Lipzen A."/>
            <person name="Waldron R."/>
            <person name="Moloney N.M."/>
            <person name="Sperisen C."/>
            <person name="Kredics L."/>
            <person name="Vagvoelgyi C."/>
            <person name="Patrignani A."/>
            <person name="Fitzpatrick D."/>
            <person name="Nagy I."/>
            <person name="Doyle S."/>
            <person name="Anderson J.B."/>
            <person name="Grigoriev I.V."/>
            <person name="Gueldener U."/>
            <person name="Muensterkoetter M."/>
            <person name="Nagy L.G."/>
        </authorList>
    </citation>
    <scope>NUCLEOTIDE SEQUENCE [LARGE SCALE GENOMIC DNA]</scope>
    <source>
        <strain evidence="4">Ar21-2</strain>
    </source>
</reference>
<accession>A0A2H3CYN2</accession>
<evidence type="ECO:0000313" key="4">
    <source>
        <dbReference type="Proteomes" id="UP000217790"/>
    </source>
</evidence>
<dbReference type="Proteomes" id="UP000217790">
    <property type="component" value="Unassembled WGS sequence"/>
</dbReference>
<keyword evidence="1" id="KW-0175">Coiled coil</keyword>
<organism evidence="3 4">
    <name type="scientific">Armillaria gallica</name>
    <name type="common">Bulbous honey fungus</name>
    <name type="synonym">Armillaria bulbosa</name>
    <dbReference type="NCBI Taxonomy" id="47427"/>
    <lineage>
        <taxon>Eukaryota</taxon>
        <taxon>Fungi</taxon>
        <taxon>Dikarya</taxon>
        <taxon>Basidiomycota</taxon>
        <taxon>Agaricomycotina</taxon>
        <taxon>Agaricomycetes</taxon>
        <taxon>Agaricomycetidae</taxon>
        <taxon>Agaricales</taxon>
        <taxon>Marasmiineae</taxon>
        <taxon>Physalacriaceae</taxon>
        <taxon>Armillaria</taxon>
    </lineage>
</organism>
<evidence type="ECO:0000256" key="2">
    <source>
        <dbReference type="SAM" id="MobiDB-lite"/>
    </source>
</evidence>
<dbReference type="InParanoid" id="A0A2H3CYN2"/>
<feature type="compositionally biased region" description="Polar residues" evidence="2">
    <location>
        <begin position="696"/>
        <end position="708"/>
    </location>
</feature>
<name>A0A2H3CYN2_ARMGA</name>
<gene>
    <name evidence="3" type="ORF">ARMGADRAFT_1037225</name>
</gene>
<feature type="region of interest" description="Disordered" evidence="2">
    <location>
        <begin position="236"/>
        <end position="280"/>
    </location>
</feature>
<dbReference type="STRING" id="47427.A0A2H3CYN2"/>
<dbReference type="AlphaFoldDB" id="A0A2H3CYN2"/>
<feature type="region of interest" description="Disordered" evidence="2">
    <location>
        <begin position="293"/>
        <end position="344"/>
    </location>
</feature>
<dbReference type="EMBL" id="KZ293699">
    <property type="protein sequence ID" value="PBK84292.1"/>
    <property type="molecule type" value="Genomic_DNA"/>
</dbReference>
<evidence type="ECO:0000313" key="3">
    <source>
        <dbReference type="EMBL" id="PBK84292.1"/>
    </source>
</evidence>
<proteinExistence type="predicted"/>
<evidence type="ECO:0000256" key="1">
    <source>
        <dbReference type="SAM" id="Coils"/>
    </source>
</evidence>
<dbReference type="OrthoDB" id="3059277at2759"/>
<feature type="coiled-coil region" evidence="1">
    <location>
        <begin position="156"/>
        <end position="194"/>
    </location>
</feature>
<protein>
    <submittedName>
        <fullName evidence="3">Uncharacterized protein</fullName>
    </submittedName>
</protein>